<gene>
    <name evidence="12" type="ORF">OFUS_LOCUS6295</name>
</gene>
<dbReference type="CDD" id="cd00146">
    <property type="entry name" value="PKD"/>
    <property type="match status" value="1"/>
</dbReference>
<evidence type="ECO:0000256" key="1">
    <source>
        <dbReference type="ARBA" id="ARBA00004370"/>
    </source>
</evidence>
<keyword evidence="4 8" id="KW-0472">Membrane</keyword>
<evidence type="ECO:0000259" key="11">
    <source>
        <dbReference type="PROSITE" id="PS50221"/>
    </source>
</evidence>
<dbReference type="Gene3D" id="2.60.220.50">
    <property type="match status" value="1"/>
</dbReference>
<comment type="caution">
    <text evidence="6">Lacks conserved residue(s) required for the propagation of feature annotation.</text>
</comment>
<keyword evidence="2 8" id="KW-0812">Transmembrane</keyword>
<dbReference type="Pfam" id="PF00801">
    <property type="entry name" value="PKD"/>
    <property type="match status" value="1"/>
</dbReference>
<evidence type="ECO:0000256" key="4">
    <source>
        <dbReference type="ARBA" id="ARBA00023136"/>
    </source>
</evidence>
<dbReference type="SUPFAM" id="SSF49299">
    <property type="entry name" value="PKD domain"/>
    <property type="match status" value="3"/>
</dbReference>
<dbReference type="EMBL" id="CAIIXF020000003">
    <property type="protein sequence ID" value="CAH1779490.1"/>
    <property type="molecule type" value="Genomic_DNA"/>
</dbReference>
<dbReference type="InterPro" id="IPR013320">
    <property type="entry name" value="ConA-like_dom_sf"/>
</dbReference>
<evidence type="ECO:0000256" key="7">
    <source>
        <dbReference type="SAM" id="MobiDB-lite"/>
    </source>
</evidence>
<dbReference type="InterPro" id="IPR035986">
    <property type="entry name" value="PKD_dom_sf"/>
</dbReference>
<feature type="domain" description="GAIN-B" evidence="11">
    <location>
        <begin position="1626"/>
        <end position="1767"/>
    </location>
</feature>
<dbReference type="InterPro" id="IPR057244">
    <property type="entry name" value="GAIN_B"/>
</dbReference>
<evidence type="ECO:0000256" key="2">
    <source>
        <dbReference type="ARBA" id="ARBA00022692"/>
    </source>
</evidence>
<dbReference type="Pfam" id="PF02010">
    <property type="entry name" value="REJ"/>
    <property type="match status" value="1"/>
</dbReference>
<dbReference type="PROSITE" id="PS50093">
    <property type="entry name" value="PKD"/>
    <property type="match status" value="2"/>
</dbReference>
<comment type="caution">
    <text evidence="12">The sequence shown here is derived from an EMBL/GenBank/DDBJ whole genome shotgun (WGS) entry which is preliminary data.</text>
</comment>
<dbReference type="PROSITE" id="PS50095">
    <property type="entry name" value="PLAT"/>
    <property type="match status" value="1"/>
</dbReference>
<feature type="domain" description="PKD" evidence="9">
    <location>
        <begin position="578"/>
        <end position="646"/>
    </location>
</feature>
<evidence type="ECO:0000256" key="6">
    <source>
        <dbReference type="PROSITE-ProRule" id="PRU00152"/>
    </source>
</evidence>
<dbReference type="InterPro" id="IPR051223">
    <property type="entry name" value="Polycystin"/>
</dbReference>
<dbReference type="InterPro" id="IPR013783">
    <property type="entry name" value="Ig-like_fold"/>
</dbReference>
<dbReference type="InterPro" id="IPR002859">
    <property type="entry name" value="PKD/REJ-like"/>
</dbReference>
<reference evidence="12" key="1">
    <citation type="submission" date="2022-03" db="EMBL/GenBank/DDBJ databases">
        <authorList>
            <person name="Martin C."/>
        </authorList>
    </citation>
    <scope>NUCLEOTIDE SEQUENCE</scope>
</reference>
<feature type="domain" description="PKD" evidence="9">
    <location>
        <begin position="305"/>
        <end position="357"/>
    </location>
</feature>
<protein>
    <submittedName>
        <fullName evidence="12">Uncharacterized protein</fullName>
    </submittedName>
</protein>
<proteinExistence type="predicted"/>
<dbReference type="GO" id="GO:0016020">
    <property type="term" value="C:membrane"/>
    <property type="evidence" value="ECO:0007669"/>
    <property type="project" value="UniProtKB-SubCell"/>
</dbReference>
<dbReference type="SUPFAM" id="SSF49899">
    <property type="entry name" value="Concanavalin A-like lectins/glucanases"/>
    <property type="match status" value="1"/>
</dbReference>
<organism evidence="12 13">
    <name type="scientific">Owenia fusiformis</name>
    <name type="common">Polychaete worm</name>
    <dbReference type="NCBI Taxonomy" id="6347"/>
    <lineage>
        <taxon>Eukaryota</taxon>
        <taxon>Metazoa</taxon>
        <taxon>Spiralia</taxon>
        <taxon>Lophotrochozoa</taxon>
        <taxon>Annelida</taxon>
        <taxon>Polychaeta</taxon>
        <taxon>Sedentaria</taxon>
        <taxon>Canalipalpata</taxon>
        <taxon>Sabellida</taxon>
        <taxon>Oweniida</taxon>
        <taxon>Oweniidae</taxon>
        <taxon>Owenia</taxon>
    </lineage>
</organism>
<dbReference type="Gene3D" id="2.60.40.10">
    <property type="entry name" value="Immunoglobulins"/>
    <property type="match status" value="1"/>
</dbReference>
<evidence type="ECO:0000259" key="10">
    <source>
        <dbReference type="PROSITE" id="PS50095"/>
    </source>
</evidence>
<dbReference type="GO" id="GO:0005262">
    <property type="term" value="F:calcium channel activity"/>
    <property type="evidence" value="ECO:0007669"/>
    <property type="project" value="TreeGrafter"/>
</dbReference>
<evidence type="ECO:0000256" key="3">
    <source>
        <dbReference type="ARBA" id="ARBA00022989"/>
    </source>
</evidence>
<dbReference type="SMART" id="SM00089">
    <property type="entry name" value="PKD"/>
    <property type="match status" value="2"/>
</dbReference>
<evidence type="ECO:0000313" key="12">
    <source>
        <dbReference type="EMBL" id="CAH1779490.1"/>
    </source>
</evidence>
<feature type="domain" description="PLAT" evidence="10">
    <location>
        <begin position="1827"/>
        <end position="1888"/>
    </location>
</feature>
<dbReference type="OrthoDB" id="444119at2759"/>
<dbReference type="PANTHER" id="PTHR10877:SF194">
    <property type="entry name" value="LOCATION OF VULVA DEFECTIVE 1"/>
    <property type="match status" value="1"/>
</dbReference>
<dbReference type="Gene3D" id="2.60.120.200">
    <property type="match status" value="1"/>
</dbReference>
<name>A0A8S4NDU1_OWEFU</name>
<dbReference type="GO" id="GO:0050982">
    <property type="term" value="P:detection of mechanical stimulus"/>
    <property type="evidence" value="ECO:0007669"/>
    <property type="project" value="TreeGrafter"/>
</dbReference>
<dbReference type="InterPro" id="IPR000601">
    <property type="entry name" value="PKD_dom"/>
</dbReference>
<comment type="subcellular location">
    <subcellularLocation>
        <location evidence="1">Membrane</location>
    </subcellularLocation>
</comment>
<feature type="transmembrane region" description="Helical" evidence="8">
    <location>
        <begin position="1782"/>
        <end position="1802"/>
    </location>
</feature>
<dbReference type="PANTHER" id="PTHR10877">
    <property type="entry name" value="POLYCYSTIN FAMILY MEMBER"/>
    <property type="match status" value="1"/>
</dbReference>
<sequence>MEQSSLLPDIKAGNEKVSWPIQDGSETNDEITHYIDLGSYPHVCLGNINKCDNGFTVSLNYKAPEDGELEDRYIVSNGGQSVLSEGFYFRQIHGKEYQIGVTKASKEWLVEFTFQGAQWHQITWTWNETNGLIVYINGLRTLSDKTGTERFYVPYGDIDPFPRLVVGKSNSDPRQDVTLDTQLTNLTHWESVLSHEEILNVAASVQLQCAKIYESSRSDLDIIELSQSPYPQACLDRCIGLHFEMSLLLDTQCACISDFSPNVVSCASAGVWAVIPTFIVTMKDYGINLNVTHTKPTEHDYIRPGETVTFDFHTATDEDTIFIVDFGDETKKETGDYFSSHSWQDEGSYKVNVTAKNRKKSESKEVEIIIENVHEGTAPQYTQLSASHLEGSNKVKIDIDAFSYEPTECLVQYGDNTEVSYSISANDLSLQESNPHTYAYPGPYILAINCSNAYGTVDNTLEVISQNNRLDYAKQSIGEAMVVDVENGATISDELEVYVDDGIVEDDMYSIADTSLTVRPDVITLSGHHDVHLIYKDHSLLRHVYNVQEDIKDIRIEIPKAQDEVSAPIDIVFHIPEGDHVNVRLDYGDGNVEYVYYRHPVKPLVIRRSHAYDALGLYQVSMEAANDISYYNASYEVSIERPIQNVTFYARNVTTIAEPVLFTFLVDLTVQESMPVWATFTYGDGENEKVELGERNTIPKPLQYRRKYNTHGIFNVTVVVSNNISSVHVWNLLHVGENLTFVDLWTKTDRVEVGNPVDIEIVAPTGSTLKFELDMGDGTTIMVPDPGVDPTTTPNTFYITGNSTSSNETTTQVVKTITNSSNIDVTTPLVLVRRKRSIVNPTEGFNATNLPGVVTMVMNGTLINTTGIPSNTTDPITTFETLTTPAPDIDYEAFELEFETPNLIQNAVIHVYHVYDSLGSYEIEMKASNEFSKDETWLCPQIIVAEAENDDSCLEPDVTLDVGVTTQDAPYEFMKSLPMPINVIAENHCGGDAMTYTWKAFKITPDGNGTLERPALEICVMESSDGLYTMPARTLDYGLYRMSVTVSYTNHKLITSTKEMFVNIGKTPLTAEILGKQPFNVPKFRDLIIDMTPSGDPDVSQTEPDPLLNLDLFCFKEETESEISDIELDVFKNESMIMANDSSVVFYDYNCFDDTSPDVSFDGKIMSFPAEVLRLPPTYIFKLYATKDTRSNSTEFNVKIWSTEITDDLFANIDALLNSGDTSAALMVIGSAADTINNVGDKNDSDAKAERTKLRGKLLNALESCSDNINKPDQLEATTGALTGVTKAKDECTPESKGTAGSALGKLGETVGQFEALEANNVEDITGGVLNTAANILPEPNVEVKKSDIHKTKKFVVSELQDAHGDDLGNETEAQLKEIFPDPCCVNNTVIDIQTGMERTICDLCNEEEIEFLCDEPDDVIEEYIQLCQFERPELRAEKFELMLEDREDKVGAQRCLDKKTTDGSIGALGNVGNVLVSKMDENATVEFAAPGLQFKIAKVNSNSTGNSTNSSMGGGGGAFSLPPTESEGNESVGVQFMAADKNPYTWDEDSAMSGSSVVGIDMTFPNGTKKPMDNLTEPFSIMIKSSTPTENLFNKRFIPHVEKINYHDVTLAKNGSSIHFVVFPDEKYIDDKFMVYLAYGVIPNETYFDYSTVIPNDDDFETDNEDRLRELRHTAFPPQNITSLNGTYYVGIKLLETKMVMSEQFNHSYTFRLYEAKCVFWNETTQKWASDGCEVGPLTISTETHCLCNHLTNFGGDMVVPPNTIDFSTVFAKFAKLNENAAVFSTVVSILILYILGLIWCRRKDKLDLIKWGARPLDDNIPSDHYHYQMTVFTGIKKHSTTRSKISFILSGDAGDTGVRRLYDGKNKRLYGDPVFQSDWSYKAHLQ</sequence>
<keyword evidence="5" id="KW-1015">Disulfide bond</keyword>
<evidence type="ECO:0000259" key="9">
    <source>
        <dbReference type="PROSITE" id="PS50093"/>
    </source>
</evidence>
<dbReference type="Pfam" id="PF13385">
    <property type="entry name" value="Laminin_G_3"/>
    <property type="match status" value="1"/>
</dbReference>
<dbReference type="Pfam" id="PF01825">
    <property type="entry name" value="GPS"/>
    <property type="match status" value="1"/>
</dbReference>
<dbReference type="PROSITE" id="PS50221">
    <property type="entry name" value="GAIN_B"/>
    <property type="match status" value="1"/>
</dbReference>
<accession>A0A8S4NDU1</accession>
<dbReference type="InterPro" id="IPR022409">
    <property type="entry name" value="PKD/Chitinase_dom"/>
</dbReference>
<dbReference type="SMART" id="SM00303">
    <property type="entry name" value="GPS"/>
    <property type="match status" value="1"/>
</dbReference>
<dbReference type="InterPro" id="IPR046338">
    <property type="entry name" value="GAIN_dom_sf"/>
</dbReference>
<feature type="region of interest" description="Disordered" evidence="7">
    <location>
        <begin position="1505"/>
        <end position="1531"/>
    </location>
</feature>
<dbReference type="GO" id="GO:0005929">
    <property type="term" value="C:cilium"/>
    <property type="evidence" value="ECO:0007669"/>
    <property type="project" value="UniProtKB-ARBA"/>
</dbReference>
<dbReference type="Proteomes" id="UP000749559">
    <property type="component" value="Unassembled WGS sequence"/>
</dbReference>
<evidence type="ECO:0000256" key="5">
    <source>
        <dbReference type="ARBA" id="ARBA00023157"/>
    </source>
</evidence>
<dbReference type="InterPro" id="IPR000203">
    <property type="entry name" value="GPS"/>
</dbReference>
<keyword evidence="3 8" id="KW-1133">Transmembrane helix</keyword>
<dbReference type="InterPro" id="IPR001024">
    <property type="entry name" value="PLAT/LH2_dom"/>
</dbReference>
<evidence type="ECO:0000313" key="13">
    <source>
        <dbReference type="Proteomes" id="UP000749559"/>
    </source>
</evidence>
<keyword evidence="13" id="KW-1185">Reference proteome</keyword>
<evidence type="ECO:0000256" key="8">
    <source>
        <dbReference type="SAM" id="Phobius"/>
    </source>
</evidence>